<proteinExistence type="predicted"/>
<name>A0ABZ1FI93_9ACTN</name>
<evidence type="ECO:0000313" key="2">
    <source>
        <dbReference type="Proteomes" id="UP001344251"/>
    </source>
</evidence>
<organism evidence="1 2">
    <name type="scientific">Streptomyces decoyicus</name>
    <dbReference type="NCBI Taxonomy" id="249567"/>
    <lineage>
        <taxon>Bacteria</taxon>
        <taxon>Bacillati</taxon>
        <taxon>Actinomycetota</taxon>
        <taxon>Actinomycetes</taxon>
        <taxon>Kitasatosporales</taxon>
        <taxon>Streptomycetaceae</taxon>
        <taxon>Streptomyces</taxon>
    </lineage>
</organism>
<evidence type="ECO:0000313" key="1">
    <source>
        <dbReference type="EMBL" id="WSB69995.1"/>
    </source>
</evidence>
<sequence>MSPWSVAGADLDAQMHIGLHVPGVWHAWDTGVQEAHTRLWLADDGATSWAGVGYDGRQMSTFAVAQYGPRRLWDEVARAHEEYVSAGRPGIEGHRLRIAPDGRGTHHEARRA</sequence>
<gene>
    <name evidence="1" type="ORF">OG863_19725</name>
</gene>
<keyword evidence="2" id="KW-1185">Reference proteome</keyword>
<reference evidence="1 2" key="1">
    <citation type="submission" date="2022-10" db="EMBL/GenBank/DDBJ databases">
        <title>The complete genomes of actinobacterial strains from the NBC collection.</title>
        <authorList>
            <person name="Joergensen T.S."/>
            <person name="Alvarez Arevalo M."/>
            <person name="Sterndorff E.B."/>
            <person name="Faurdal D."/>
            <person name="Vuksanovic O."/>
            <person name="Mourched A.-S."/>
            <person name="Charusanti P."/>
            <person name="Shaw S."/>
            <person name="Blin K."/>
            <person name="Weber T."/>
        </authorList>
    </citation>
    <scope>NUCLEOTIDE SEQUENCE [LARGE SCALE GENOMIC DNA]</scope>
    <source>
        <strain evidence="1 2">NBC 01774</strain>
    </source>
</reference>
<dbReference type="Proteomes" id="UP001344251">
    <property type="component" value="Chromosome"/>
</dbReference>
<dbReference type="EMBL" id="CP109106">
    <property type="protein sequence ID" value="WSB69995.1"/>
    <property type="molecule type" value="Genomic_DNA"/>
</dbReference>
<protein>
    <submittedName>
        <fullName evidence="1">Uncharacterized protein</fullName>
    </submittedName>
</protein>
<accession>A0ABZ1FI93</accession>
<dbReference type="RefSeq" id="WP_326619558.1">
    <property type="nucleotide sequence ID" value="NZ_CP109106.1"/>
</dbReference>